<dbReference type="AlphaFoldDB" id="A0AAV5FI59"/>
<accession>A0AAV5FI59</accession>
<protein>
    <submittedName>
        <fullName evidence="1">Uncharacterized protein</fullName>
    </submittedName>
</protein>
<organism evidence="1 2">
    <name type="scientific">Eleusine coracana subsp. coracana</name>
    <dbReference type="NCBI Taxonomy" id="191504"/>
    <lineage>
        <taxon>Eukaryota</taxon>
        <taxon>Viridiplantae</taxon>
        <taxon>Streptophyta</taxon>
        <taxon>Embryophyta</taxon>
        <taxon>Tracheophyta</taxon>
        <taxon>Spermatophyta</taxon>
        <taxon>Magnoliopsida</taxon>
        <taxon>Liliopsida</taxon>
        <taxon>Poales</taxon>
        <taxon>Poaceae</taxon>
        <taxon>PACMAD clade</taxon>
        <taxon>Chloridoideae</taxon>
        <taxon>Cynodonteae</taxon>
        <taxon>Eleusininae</taxon>
        <taxon>Eleusine</taxon>
    </lineage>
</organism>
<proteinExistence type="predicted"/>
<evidence type="ECO:0000313" key="1">
    <source>
        <dbReference type="EMBL" id="GJN33961.1"/>
    </source>
</evidence>
<comment type="caution">
    <text evidence="1">The sequence shown here is derived from an EMBL/GenBank/DDBJ whole genome shotgun (WGS) entry which is preliminary data.</text>
</comment>
<dbReference type="EMBL" id="BQKI01000085">
    <property type="protein sequence ID" value="GJN33961.1"/>
    <property type="molecule type" value="Genomic_DNA"/>
</dbReference>
<keyword evidence="2" id="KW-1185">Reference proteome</keyword>
<evidence type="ECO:0000313" key="2">
    <source>
        <dbReference type="Proteomes" id="UP001054889"/>
    </source>
</evidence>
<dbReference type="Proteomes" id="UP001054889">
    <property type="component" value="Unassembled WGS sequence"/>
</dbReference>
<reference evidence="1" key="1">
    <citation type="journal article" date="2018" name="DNA Res.">
        <title>Multiple hybrid de novo genome assembly of finger millet, an orphan allotetraploid crop.</title>
        <authorList>
            <person name="Hatakeyama M."/>
            <person name="Aluri S."/>
            <person name="Balachadran M.T."/>
            <person name="Sivarajan S.R."/>
            <person name="Patrignani A."/>
            <person name="Gruter S."/>
            <person name="Poveda L."/>
            <person name="Shimizu-Inatsugi R."/>
            <person name="Baeten J."/>
            <person name="Francoijs K.J."/>
            <person name="Nataraja K.N."/>
            <person name="Reddy Y.A.N."/>
            <person name="Phadnis S."/>
            <person name="Ravikumar R.L."/>
            <person name="Schlapbach R."/>
            <person name="Sreeman S.M."/>
            <person name="Shimizu K.K."/>
        </authorList>
    </citation>
    <scope>NUCLEOTIDE SEQUENCE</scope>
</reference>
<reference evidence="1" key="2">
    <citation type="submission" date="2021-12" db="EMBL/GenBank/DDBJ databases">
        <title>Resequencing data analysis of finger millet.</title>
        <authorList>
            <person name="Hatakeyama M."/>
            <person name="Aluri S."/>
            <person name="Balachadran M.T."/>
            <person name="Sivarajan S.R."/>
            <person name="Poveda L."/>
            <person name="Shimizu-Inatsugi R."/>
            <person name="Schlapbach R."/>
            <person name="Sreeman S.M."/>
            <person name="Shimizu K.K."/>
        </authorList>
    </citation>
    <scope>NUCLEOTIDE SEQUENCE</scope>
</reference>
<gene>
    <name evidence="1" type="primary">gb22592</name>
    <name evidence="1" type="ORF">PR202_gb22592</name>
</gene>
<name>A0AAV5FI59_ELECO</name>
<sequence length="124" mass="12221">MPAPAAEPGLPAAFLCAPFPLLSSPLPSAAVSASPALPSSHHASFLPRSRSAPRAALSVAMSVPGPASTAAGRLHGMWAEFAQFVRLHGNQIAPLGFASSGWVWAAGAGAVTPAGEAGEGVAGM</sequence>